<reference evidence="1 2" key="1">
    <citation type="journal article" date="2020" name="Phytopathology">
        <title>Genome Sequence Resources of Colletotrichum truncatum, C. plurivorum, C. musicola, and C. sojae: Four Species Pathogenic to Soybean (Glycine max).</title>
        <authorList>
            <person name="Rogerio F."/>
            <person name="Boufleur T.R."/>
            <person name="Ciampi-Guillardi M."/>
            <person name="Sukno S.A."/>
            <person name="Thon M.R."/>
            <person name="Massola Junior N.S."/>
            <person name="Baroncelli R."/>
        </authorList>
    </citation>
    <scope>NUCLEOTIDE SEQUENCE [LARGE SCALE GENOMIC DNA]</scope>
    <source>
        <strain evidence="1 2">CMES1059</strain>
    </source>
</reference>
<name>A0ACC3ZFY6_COLTU</name>
<proteinExistence type="predicted"/>
<sequence>MGSHDKASAIVISDGDTASDVSETKHLSRKALGKRKVEIDFEEKEVWDADSDEELPKHKKQKGRRASSGKGKGKGKAKTKAKGTSTKKSAAASYDLDATDEDDYDVAKAPDYLKDRRREFDSNRERLKEAGLLLPPEYSDINFSDDERVRTLEKRPKFEESAKIQPCRPYKEVELEYSAGIVPASIAQYLRDYQIVGVKFLHRLFVYQRGGILGDDMGLGKTVQVVTFLTAAFGKTGDERDRKRLRKVREYPGRWYPRVLIICPGSIIQNWKNELNRWGWWKVDVFHGPGKEDVLSTAKAGRIEIMITTYMTYKNHMSLVNTVKWDAVVADECHQMKERSSEITKAMNDVNALCRIGLTGTAIQNKYEELWTLLNWTNPGHFGTLSEWNNTITKPLTRGQSHDATLYQLRDARVTARKLVNNLLPGFFLRRMKTLIAHQMPKKSDRVVFCPLTDAQREAYKNFINRPDVELLRTLSDPCECGSGVGQGWCCKKTLDDGTSWQSIIFPCVTTLQKLSNHLTLLIPSGNDLEDKQKREMRTLQTCCPDTWQYLYENRDAIVNLANPEFCGKWKVLKKLLKFWHDNGDKVLVFSHSVRLLRTLQHLFHNTSYSVTYLDGGLSYEDRQKAVDDFNSDPTQFVFLISTKAGGVGLNITAANKVVIVDPHWNPSYDLQAQDRAYRIGQVRDVDVFRLISSGTIEEIVYARQIYKQQQANIGYTASSERRYFKGVQQDVDRKGEIFGLENLFAYRENQLVIRDIVNKTNIAEAKAGSGIQLTSVDMEKLVKDEEELGDALKQEPADTEDGGMSQLAAVLTAKNQKAYLDSVKSNQPKSDAVQAILSSAGVEYTHENSEVIGTSKIEEHLSRKAEMAASSDVDLEGDSALFADSQVFDAQAQKIKGFSYVYNPPEDVMRRQFCSMAREFGFASATEFALVVGSWTQAQRRNCLEAFYKIREGKLLAEETVKAETQAEDAVKEELKLEEGVKKEAVKAECKLEDVALDDDAETVDEDGDVKDEVKKEEEVKREEPAKDEANVTPPRTSIFIYDTDDDGDEL</sequence>
<organism evidence="1 2">
    <name type="scientific">Colletotrichum truncatum</name>
    <name type="common">Anthracnose fungus</name>
    <name type="synonym">Colletotrichum capsici</name>
    <dbReference type="NCBI Taxonomy" id="5467"/>
    <lineage>
        <taxon>Eukaryota</taxon>
        <taxon>Fungi</taxon>
        <taxon>Dikarya</taxon>
        <taxon>Ascomycota</taxon>
        <taxon>Pezizomycotina</taxon>
        <taxon>Sordariomycetes</taxon>
        <taxon>Hypocreomycetidae</taxon>
        <taxon>Glomerellales</taxon>
        <taxon>Glomerellaceae</taxon>
        <taxon>Colletotrichum</taxon>
        <taxon>Colletotrichum truncatum species complex</taxon>
    </lineage>
</organism>
<evidence type="ECO:0000313" key="1">
    <source>
        <dbReference type="EMBL" id="KAL0942843.1"/>
    </source>
</evidence>
<keyword evidence="2" id="KW-1185">Reference proteome</keyword>
<comment type="caution">
    <text evidence="1">The sequence shown here is derived from an EMBL/GenBank/DDBJ whole genome shotgun (WGS) entry which is preliminary data.</text>
</comment>
<protein>
    <submittedName>
        <fullName evidence="1">Switch 2</fullName>
    </submittedName>
</protein>
<accession>A0ACC3ZFY6</accession>
<dbReference type="Proteomes" id="UP000805649">
    <property type="component" value="Unassembled WGS sequence"/>
</dbReference>
<gene>
    <name evidence="1" type="ORF">CTRU02_200729</name>
</gene>
<dbReference type="EMBL" id="VUJX02000001">
    <property type="protein sequence ID" value="KAL0942843.1"/>
    <property type="molecule type" value="Genomic_DNA"/>
</dbReference>
<evidence type="ECO:0000313" key="2">
    <source>
        <dbReference type="Proteomes" id="UP000805649"/>
    </source>
</evidence>